<proteinExistence type="predicted"/>
<dbReference type="EMBL" id="JAURVH010001519">
    <property type="protein sequence ID" value="KAK5927221.1"/>
    <property type="molecule type" value="Genomic_DNA"/>
</dbReference>
<dbReference type="Proteomes" id="UP001331515">
    <property type="component" value="Unassembled WGS sequence"/>
</dbReference>
<evidence type="ECO:0000313" key="3">
    <source>
        <dbReference type="Proteomes" id="UP001331515"/>
    </source>
</evidence>
<protein>
    <submittedName>
        <fullName evidence="2">Uncharacterized protein</fullName>
    </submittedName>
</protein>
<organism evidence="2 3">
    <name type="scientific">Champsocephalus gunnari</name>
    <name type="common">Mackerel icefish</name>
    <dbReference type="NCBI Taxonomy" id="52237"/>
    <lineage>
        <taxon>Eukaryota</taxon>
        <taxon>Metazoa</taxon>
        <taxon>Chordata</taxon>
        <taxon>Craniata</taxon>
        <taxon>Vertebrata</taxon>
        <taxon>Euteleostomi</taxon>
        <taxon>Actinopterygii</taxon>
        <taxon>Neopterygii</taxon>
        <taxon>Teleostei</taxon>
        <taxon>Neoteleostei</taxon>
        <taxon>Acanthomorphata</taxon>
        <taxon>Eupercaria</taxon>
        <taxon>Perciformes</taxon>
        <taxon>Notothenioidei</taxon>
        <taxon>Channichthyidae</taxon>
        <taxon>Champsocephalus</taxon>
    </lineage>
</organism>
<keyword evidence="3" id="KW-1185">Reference proteome</keyword>
<dbReference type="AlphaFoldDB" id="A0AAN8DQ66"/>
<reference evidence="2 3" key="1">
    <citation type="journal article" date="2023" name="Mol. Biol. Evol.">
        <title>Genomics of Secondarily Temperate Adaptation in the Only Non-Antarctic Icefish.</title>
        <authorList>
            <person name="Rivera-Colon A.G."/>
            <person name="Rayamajhi N."/>
            <person name="Minhas B.F."/>
            <person name="Madrigal G."/>
            <person name="Bilyk K.T."/>
            <person name="Yoon V."/>
            <person name="Hune M."/>
            <person name="Gregory S."/>
            <person name="Cheng C.H.C."/>
            <person name="Catchen J.M."/>
        </authorList>
    </citation>
    <scope>NUCLEOTIDE SEQUENCE [LARGE SCALE GENOMIC DNA]</scope>
    <source>
        <tissue evidence="2">White muscle</tissue>
    </source>
</reference>
<evidence type="ECO:0000313" key="2">
    <source>
        <dbReference type="EMBL" id="KAK5927221.1"/>
    </source>
</evidence>
<gene>
    <name evidence="2" type="ORF">CgunFtcFv8_022734</name>
</gene>
<name>A0AAN8DQ66_CHAGU</name>
<feature type="region of interest" description="Disordered" evidence="1">
    <location>
        <begin position="104"/>
        <end position="125"/>
    </location>
</feature>
<accession>A0AAN8DQ66</accession>
<feature type="compositionally biased region" description="Basic and acidic residues" evidence="1">
    <location>
        <begin position="111"/>
        <end position="125"/>
    </location>
</feature>
<sequence>MNLLSGWGVAIDSICVRVWPTHMWTGGAVDWLCLPSWVRHNFALSLIFFSRVAHAALCVHCLSLQMSREPLLPGVQQVLPHGKIKFIMSENSVLTTTDHNTDRAWQQAAHVNRESADRASTRTSD</sequence>
<comment type="caution">
    <text evidence="2">The sequence shown here is derived from an EMBL/GenBank/DDBJ whole genome shotgun (WGS) entry which is preliminary data.</text>
</comment>
<evidence type="ECO:0000256" key="1">
    <source>
        <dbReference type="SAM" id="MobiDB-lite"/>
    </source>
</evidence>